<dbReference type="PANTHER" id="PTHR32309">
    <property type="entry name" value="TYROSINE-PROTEIN KINASE"/>
    <property type="match status" value="1"/>
</dbReference>
<comment type="similarity">
    <text evidence="1">Belongs to the CpsD/CapB family.</text>
</comment>
<gene>
    <name evidence="11" type="ORF">KDL28_02330</name>
</gene>
<evidence type="ECO:0000256" key="2">
    <source>
        <dbReference type="ARBA" id="ARBA00011903"/>
    </source>
</evidence>
<evidence type="ECO:0000256" key="5">
    <source>
        <dbReference type="ARBA" id="ARBA00022777"/>
    </source>
</evidence>
<evidence type="ECO:0000256" key="7">
    <source>
        <dbReference type="ARBA" id="ARBA00023137"/>
    </source>
</evidence>
<dbReference type="EMBL" id="JAGSOV010000008">
    <property type="protein sequence ID" value="MCO1653885.1"/>
    <property type="molecule type" value="Genomic_DNA"/>
</dbReference>
<dbReference type="EC" id="2.7.10.2" evidence="2"/>
<evidence type="ECO:0000256" key="4">
    <source>
        <dbReference type="ARBA" id="ARBA00022741"/>
    </source>
</evidence>
<dbReference type="NCBIfam" id="TIGR01007">
    <property type="entry name" value="eps_fam"/>
    <property type="match status" value="1"/>
</dbReference>
<dbReference type="InterPro" id="IPR050445">
    <property type="entry name" value="Bact_polysacc_biosynth/exp"/>
</dbReference>
<evidence type="ECO:0000313" key="12">
    <source>
        <dbReference type="Proteomes" id="UP001165283"/>
    </source>
</evidence>
<organism evidence="11 12">
    <name type="scientific">Pseudonocardia humida</name>
    <dbReference type="NCBI Taxonomy" id="2800819"/>
    <lineage>
        <taxon>Bacteria</taxon>
        <taxon>Bacillati</taxon>
        <taxon>Actinomycetota</taxon>
        <taxon>Actinomycetes</taxon>
        <taxon>Pseudonocardiales</taxon>
        <taxon>Pseudonocardiaceae</taxon>
        <taxon>Pseudonocardia</taxon>
    </lineage>
</organism>
<feature type="domain" description="AAA" evidence="10">
    <location>
        <begin position="251"/>
        <end position="392"/>
    </location>
</feature>
<evidence type="ECO:0000256" key="3">
    <source>
        <dbReference type="ARBA" id="ARBA00022679"/>
    </source>
</evidence>
<keyword evidence="12" id="KW-1185">Reference proteome</keyword>
<dbReference type="InterPro" id="IPR027417">
    <property type="entry name" value="P-loop_NTPase"/>
</dbReference>
<feature type="region of interest" description="Disordered" evidence="9">
    <location>
        <begin position="447"/>
        <end position="473"/>
    </location>
</feature>
<dbReference type="Gene3D" id="3.40.50.300">
    <property type="entry name" value="P-loop containing nucleotide triphosphate hydrolases"/>
    <property type="match status" value="1"/>
</dbReference>
<dbReference type="Proteomes" id="UP001165283">
    <property type="component" value="Unassembled WGS sequence"/>
</dbReference>
<comment type="caution">
    <text evidence="11">The sequence shown here is derived from an EMBL/GenBank/DDBJ whole genome shotgun (WGS) entry which is preliminary data.</text>
</comment>
<feature type="compositionally biased region" description="Basic and acidic residues" evidence="9">
    <location>
        <begin position="458"/>
        <end position="467"/>
    </location>
</feature>
<reference evidence="11" key="1">
    <citation type="submission" date="2021-04" db="EMBL/GenBank/DDBJ databases">
        <title>Pseudonocardia sp. nov., isolated from sandy soil of mangrove forest.</title>
        <authorList>
            <person name="Zan Z."/>
            <person name="Huang R."/>
            <person name="Liu W."/>
        </authorList>
    </citation>
    <scope>NUCLEOTIDE SEQUENCE</scope>
    <source>
        <strain evidence="11">S2-4</strain>
    </source>
</reference>
<evidence type="ECO:0000313" key="11">
    <source>
        <dbReference type="EMBL" id="MCO1653885.1"/>
    </source>
</evidence>
<evidence type="ECO:0000256" key="9">
    <source>
        <dbReference type="SAM" id="MobiDB-lite"/>
    </source>
</evidence>
<protein>
    <recommendedName>
        <fullName evidence="2">non-specific protein-tyrosine kinase</fullName>
        <ecNumber evidence="2">2.7.10.2</ecNumber>
    </recommendedName>
</protein>
<dbReference type="PANTHER" id="PTHR32309:SF13">
    <property type="entry name" value="FERRIC ENTEROBACTIN TRANSPORT PROTEIN FEPE"/>
    <property type="match status" value="1"/>
</dbReference>
<keyword evidence="5" id="KW-0418">Kinase</keyword>
<dbReference type="InterPro" id="IPR005702">
    <property type="entry name" value="Wzc-like_C"/>
</dbReference>
<keyword evidence="4" id="KW-0547">Nucleotide-binding</keyword>
<dbReference type="SUPFAM" id="SSF52540">
    <property type="entry name" value="P-loop containing nucleoside triphosphate hydrolases"/>
    <property type="match status" value="1"/>
</dbReference>
<evidence type="ECO:0000256" key="8">
    <source>
        <dbReference type="ARBA" id="ARBA00051245"/>
    </source>
</evidence>
<evidence type="ECO:0000256" key="6">
    <source>
        <dbReference type="ARBA" id="ARBA00022840"/>
    </source>
</evidence>
<dbReference type="InterPro" id="IPR025669">
    <property type="entry name" value="AAA_dom"/>
</dbReference>
<keyword evidence="6" id="KW-0067">ATP-binding</keyword>
<dbReference type="Pfam" id="PF13614">
    <property type="entry name" value="AAA_31"/>
    <property type="match status" value="1"/>
</dbReference>
<sequence length="473" mass="49736">MILVLTTVLVTLGAGVAWTLRPVEYTARISLYVSAQSADTANAAYQGSLLSQQRVSSYVELVNSMRVSRAVVRQLGLTESPAALAGRITASNAADSVLIDVAVTGGSPEGVATVANSVGRVFTDLVAELERPATPDALAPVLVRVVEPAEVPTAPSSTGLPASLLLGLLVGLAAGVGLALLRNATDSSIKSLELLHAVTRAPNLGTIAYQANTPKRPLTVHDDDPQSPRAEAFRQLRTNLQFIDLDNPHKVIVVTSSLPEEGKTTSLCNLAIAMAATRARVLLVDADLRRPKVAELLGLDGTVGLTDILSGRLRPDQVIQPWSGGKFDVLASGSLPPNPSELLGSRQMTELLAELRTQYDVVLLDTPPLLPVTDAAAVAPSADGVILVCRYKRANREQVGRAVQALAAVSVPVLGTLFTMVPTRGPRAYAGYNSYYRAEPPVLAHHEATDAARAPSDVTRHGGRHSDGWPGTG</sequence>
<name>A0ABT0ZT67_9PSEU</name>
<keyword evidence="7" id="KW-0829">Tyrosine-protein kinase</keyword>
<evidence type="ECO:0000259" key="10">
    <source>
        <dbReference type="Pfam" id="PF13614"/>
    </source>
</evidence>
<dbReference type="GO" id="GO:0004715">
    <property type="term" value="F:non-membrane spanning protein tyrosine kinase activity"/>
    <property type="evidence" value="ECO:0007669"/>
    <property type="project" value="UniProtKB-EC"/>
</dbReference>
<comment type="catalytic activity">
    <reaction evidence="8">
        <text>L-tyrosyl-[protein] + ATP = O-phospho-L-tyrosyl-[protein] + ADP + H(+)</text>
        <dbReference type="Rhea" id="RHEA:10596"/>
        <dbReference type="Rhea" id="RHEA-COMP:10136"/>
        <dbReference type="Rhea" id="RHEA-COMP:20101"/>
        <dbReference type="ChEBI" id="CHEBI:15378"/>
        <dbReference type="ChEBI" id="CHEBI:30616"/>
        <dbReference type="ChEBI" id="CHEBI:46858"/>
        <dbReference type="ChEBI" id="CHEBI:61978"/>
        <dbReference type="ChEBI" id="CHEBI:456216"/>
        <dbReference type="EC" id="2.7.10.2"/>
    </reaction>
</comment>
<dbReference type="CDD" id="cd05387">
    <property type="entry name" value="BY-kinase"/>
    <property type="match status" value="1"/>
</dbReference>
<accession>A0ABT0ZT67</accession>
<keyword evidence="3 11" id="KW-0808">Transferase</keyword>
<evidence type="ECO:0000256" key="1">
    <source>
        <dbReference type="ARBA" id="ARBA00007316"/>
    </source>
</evidence>
<proteinExistence type="inferred from homology"/>